<reference evidence="2" key="1">
    <citation type="submission" date="2021-04" db="EMBL/GenBank/DDBJ databases">
        <title>Genome based classification of Actinospica acidithermotolerans sp. nov., an actinobacterium isolated from an Indonesian hot spring.</title>
        <authorList>
            <person name="Kusuma A.B."/>
            <person name="Putra K.E."/>
            <person name="Nafisah S."/>
            <person name="Loh J."/>
            <person name="Nouioui I."/>
            <person name="Goodfellow M."/>
        </authorList>
    </citation>
    <scope>NUCLEOTIDE SEQUENCE</scope>
    <source>
        <strain evidence="2">DSM 45618</strain>
    </source>
</reference>
<feature type="region of interest" description="Disordered" evidence="1">
    <location>
        <begin position="1"/>
        <end position="47"/>
    </location>
</feature>
<dbReference type="RefSeq" id="WP_211472373.1">
    <property type="nucleotide sequence ID" value="NZ_JAGSXH010000213.1"/>
</dbReference>
<name>A0A8J8BEY6_9ACTN</name>
<evidence type="ECO:0000313" key="2">
    <source>
        <dbReference type="EMBL" id="MBS2966878.1"/>
    </source>
</evidence>
<sequence length="47" mass="4788">MSSDPDALVREWTPGAEAGDTAAISGSMRDVSDEAGLGLPNPGHSVY</sequence>
<evidence type="ECO:0000256" key="1">
    <source>
        <dbReference type="SAM" id="MobiDB-lite"/>
    </source>
</evidence>
<protein>
    <submittedName>
        <fullName evidence="2">Uncharacterized protein</fullName>
    </submittedName>
</protein>
<accession>A0A8J8BEY6</accession>
<dbReference type="AlphaFoldDB" id="A0A8J8BEY6"/>
<dbReference type="EMBL" id="JAGSXH010000213">
    <property type="protein sequence ID" value="MBS2966878.1"/>
    <property type="molecule type" value="Genomic_DNA"/>
</dbReference>
<evidence type="ECO:0000313" key="3">
    <source>
        <dbReference type="Proteomes" id="UP000677913"/>
    </source>
</evidence>
<comment type="caution">
    <text evidence="2">The sequence shown here is derived from an EMBL/GenBank/DDBJ whole genome shotgun (WGS) entry which is preliminary data.</text>
</comment>
<organism evidence="2 3">
    <name type="scientific">Actinocrinis puniceicyclus</name>
    <dbReference type="NCBI Taxonomy" id="977794"/>
    <lineage>
        <taxon>Bacteria</taxon>
        <taxon>Bacillati</taxon>
        <taxon>Actinomycetota</taxon>
        <taxon>Actinomycetes</taxon>
        <taxon>Catenulisporales</taxon>
        <taxon>Actinospicaceae</taxon>
        <taxon>Actinocrinis</taxon>
    </lineage>
</organism>
<gene>
    <name evidence="2" type="ORF">KGA66_27845</name>
</gene>
<proteinExistence type="predicted"/>
<dbReference type="Proteomes" id="UP000677913">
    <property type="component" value="Unassembled WGS sequence"/>
</dbReference>
<keyword evidence="3" id="KW-1185">Reference proteome</keyword>